<organism evidence="1 2">
    <name type="scientific">Erysiphe pulchra</name>
    <dbReference type="NCBI Taxonomy" id="225359"/>
    <lineage>
        <taxon>Eukaryota</taxon>
        <taxon>Fungi</taxon>
        <taxon>Dikarya</taxon>
        <taxon>Ascomycota</taxon>
        <taxon>Pezizomycotina</taxon>
        <taxon>Leotiomycetes</taxon>
        <taxon>Erysiphales</taxon>
        <taxon>Erysiphaceae</taxon>
        <taxon>Erysiphe</taxon>
    </lineage>
</organism>
<dbReference type="Proteomes" id="UP000237438">
    <property type="component" value="Unassembled WGS sequence"/>
</dbReference>
<protein>
    <recommendedName>
        <fullName evidence="3">Endonuclease/exonuclease/phosphatase domain-containing protein</fullName>
    </recommendedName>
</protein>
<dbReference type="AlphaFoldDB" id="A0A2S4PW08"/>
<evidence type="ECO:0000313" key="1">
    <source>
        <dbReference type="EMBL" id="POS86230.1"/>
    </source>
</evidence>
<accession>A0A2S4PW08</accession>
<dbReference type="InterPro" id="IPR036691">
    <property type="entry name" value="Endo/exonu/phosph_ase_sf"/>
</dbReference>
<dbReference type="EMBL" id="PEDP01000375">
    <property type="protein sequence ID" value="POS86230.1"/>
    <property type="molecule type" value="Genomic_DNA"/>
</dbReference>
<dbReference type="OrthoDB" id="6488267at2759"/>
<dbReference type="SUPFAM" id="SSF56219">
    <property type="entry name" value="DNase I-like"/>
    <property type="match status" value="1"/>
</dbReference>
<reference evidence="1 2" key="1">
    <citation type="submission" date="2017-10" db="EMBL/GenBank/DDBJ databases">
        <title>Development of genomic resources for the powdery mildew, Erysiphe pulchra.</title>
        <authorList>
            <person name="Wadl P.A."/>
            <person name="Mack B.M."/>
            <person name="Moore G."/>
            <person name="Beltz S.B."/>
        </authorList>
    </citation>
    <scope>NUCLEOTIDE SEQUENCE [LARGE SCALE GENOMIC DNA]</scope>
    <source>
        <strain evidence="1">Cflorida</strain>
    </source>
</reference>
<name>A0A2S4PW08_9PEZI</name>
<comment type="caution">
    <text evidence="1">The sequence shown here is derived from an EMBL/GenBank/DDBJ whole genome shotgun (WGS) entry which is preliminary data.</text>
</comment>
<sequence>MSGVKSLPATKWVSVIVPIVPAFIRALQGKVEINKTMLADENERVIAIQKKNPSNFANDVNAITPPKTAQEHHHMETASGRRKSHPFFDCHVLFTIDDARPRAITYTQKDSSQVNMSQNFLSQPTDVYCLVTIIGISFLCIYETPHCPSEVLTLLSWTPPPWSVIAGNFNSVHWVWKPGANHTEPTHRAGNALDLAWTNIGRTSAWLARDECMTSDHLPIFGSALCRDWVLIKNRGRDYHAHLCTIPAIGIKCDEQYQTPECKFASLNYQEVTSETERKIRAITYHAVVASSKRKSWKRQMEAMNFSWDVFKLMHWASPRQSKIPPPLIHQERIISDQAERATILRVFLLAILQSSDDLPPCTIPGEVHIPWKNEPTETEVGICTIGSGKTCSGADRISTELMTACWVAYDYLLPTYFKYVFDSVITLRV</sequence>
<evidence type="ECO:0008006" key="3">
    <source>
        <dbReference type="Google" id="ProtNLM"/>
    </source>
</evidence>
<evidence type="ECO:0000313" key="2">
    <source>
        <dbReference type="Proteomes" id="UP000237438"/>
    </source>
</evidence>
<dbReference type="Gene3D" id="3.60.10.10">
    <property type="entry name" value="Endonuclease/exonuclease/phosphatase"/>
    <property type="match status" value="1"/>
</dbReference>
<proteinExistence type="predicted"/>
<gene>
    <name evidence="1" type="ORF">EPUL_003091</name>
</gene>
<keyword evidence="2" id="KW-1185">Reference proteome</keyword>